<evidence type="ECO:0000256" key="8">
    <source>
        <dbReference type="SAM" id="SignalP"/>
    </source>
</evidence>
<dbReference type="EMBL" id="CP119311">
    <property type="protein sequence ID" value="WEK33418.1"/>
    <property type="molecule type" value="Genomic_DNA"/>
</dbReference>
<dbReference type="GO" id="GO:1990281">
    <property type="term" value="C:efflux pump complex"/>
    <property type="evidence" value="ECO:0007669"/>
    <property type="project" value="TreeGrafter"/>
</dbReference>
<dbReference type="Gene3D" id="1.20.1600.10">
    <property type="entry name" value="Outer membrane efflux proteins (OEP)"/>
    <property type="match status" value="1"/>
</dbReference>
<keyword evidence="5" id="KW-0812">Transmembrane</keyword>
<dbReference type="GO" id="GO:0009279">
    <property type="term" value="C:cell outer membrane"/>
    <property type="evidence" value="ECO:0007669"/>
    <property type="project" value="UniProtKB-SubCell"/>
</dbReference>
<organism evidence="9 10">
    <name type="scientific">Candidatus Pseudobacter hemicellulosilyticus</name>
    <dbReference type="NCBI Taxonomy" id="3121375"/>
    <lineage>
        <taxon>Bacteria</taxon>
        <taxon>Pseudomonadati</taxon>
        <taxon>Bacteroidota</taxon>
        <taxon>Chitinophagia</taxon>
        <taxon>Chitinophagales</taxon>
        <taxon>Chitinophagaceae</taxon>
        <taxon>Pseudobacter</taxon>
    </lineage>
</organism>
<evidence type="ECO:0000313" key="10">
    <source>
        <dbReference type="Proteomes" id="UP001220610"/>
    </source>
</evidence>
<evidence type="ECO:0000256" key="7">
    <source>
        <dbReference type="ARBA" id="ARBA00023237"/>
    </source>
</evidence>
<comment type="subcellular location">
    <subcellularLocation>
        <location evidence="1">Cell outer membrane</location>
    </subcellularLocation>
</comment>
<keyword evidence="8" id="KW-0732">Signal</keyword>
<proteinExistence type="inferred from homology"/>
<evidence type="ECO:0000256" key="5">
    <source>
        <dbReference type="ARBA" id="ARBA00022692"/>
    </source>
</evidence>
<sequence length="481" mass="53209">MRTLLICKAASLLMALAMSGPLHAQSDGTTVAAPARPSTQTGVVAGQDALELYIQQGIDSNLVMQQKNVSLDKALLALRRARSLYAPTIAFQTLYQTGDGGRDIPLPLGDLLNGAYATLNQLTNSNAFPQLENQSINFFPRNFYDAKVRTTIPIYDKDLAYNKQISGQQVQLQEFEVAAYRRELVKEIKLAYYDHLRALQAVAIQRSALGLAGEGKRVNQKLLDNGKGLPAYLLRAESEIAAVEAQLTQAAQQVDNARLYFNMLLNRPATAAIDTSFNEESALHSIPMLPNGPASAQQREELQSLAAYIRLNETVLKMNKQFFLPKLGGFLDLGSQAEGFRFNKQSRYYLTGLQLDIPIFSGQRNKMTITETNLNLRNAQLNLQQVSQQLNLSAQVATNNLTAAWKTYQSTTVQLNAAETYQRLIDRGYQAGTNTYIETVDARNQLTTARLAATINKYNVLQAAAVLERETAAYSFPTKNQ</sequence>
<dbReference type="Pfam" id="PF02321">
    <property type="entry name" value="OEP"/>
    <property type="match status" value="1"/>
</dbReference>
<dbReference type="InterPro" id="IPR003423">
    <property type="entry name" value="OMP_efflux"/>
</dbReference>
<dbReference type="GO" id="GO:0015288">
    <property type="term" value="F:porin activity"/>
    <property type="evidence" value="ECO:0007669"/>
    <property type="project" value="TreeGrafter"/>
</dbReference>
<comment type="similarity">
    <text evidence="2">Belongs to the outer membrane factor (OMF) (TC 1.B.17) family.</text>
</comment>
<keyword evidence="4" id="KW-1134">Transmembrane beta strand</keyword>
<gene>
    <name evidence="9" type="ORF">P0Y53_13080</name>
</gene>
<dbReference type="PANTHER" id="PTHR30026:SF21">
    <property type="entry name" value="SLR1270 PROTEIN"/>
    <property type="match status" value="1"/>
</dbReference>
<keyword evidence="7" id="KW-0998">Cell outer membrane</keyword>
<keyword evidence="6" id="KW-0472">Membrane</keyword>
<evidence type="ECO:0000256" key="2">
    <source>
        <dbReference type="ARBA" id="ARBA00007613"/>
    </source>
</evidence>
<evidence type="ECO:0000256" key="1">
    <source>
        <dbReference type="ARBA" id="ARBA00004442"/>
    </source>
</evidence>
<dbReference type="SUPFAM" id="SSF56954">
    <property type="entry name" value="Outer membrane efflux proteins (OEP)"/>
    <property type="match status" value="1"/>
</dbReference>
<feature type="signal peptide" evidence="8">
    <location>
        <begin position="1"/>
        <end position="24"/>
    </location>
</feature>
<feature type="chain" id="PRO_5042477887" evidence="8">
    <location>
        <begin position="25"/>
        <end position="481"/>
    </location>
</feature>
<protein>
    <submittedName>
        <fullName evidence="9">TolC family protein</fullName>
    </submittedName>
</protein>
<dbReference type="Proteomes" id="UP001220610">
    <property type="component" value="Chromosome"/>
</dbReference>
<keyword evidence="3" id="KW-0813">Transport</keyword>
<name>A0AAJ5WPM6_9BACT</name>
<reference evidence="9" key="1">
    <citation type="submission" date="2023-03" db="EMBL/GenBank/DDBJ databases">
        <title>Andean soil-derived lignocellulolytic bacterial consortium as a source of novel taxa and putative plastic-active enzymes.</title>
        <authorList>
            <person name="Diaz-Garcia L."/>
            <person name="Chuvochina M."/>
            <person name="Feuerriegel G."/>
            <person name="Bunk B."/>
            <person name="Sproer C."/>
            <person name="Streit W.R."/>
            <person name="Rodriguez L.M."/>
            <person name="Overmann J."/>
            <person name="Jimenez D.J."/>
        </authorList>
    </citation>
    <scope>NUCLEOTIDE SEQUENCE</scope>
    <source>
        <strain evidence="9">MAG 7</strain>
    </source>
</reference>
<evidence type="ECO:0000313" key="9">
    <source>
        <dbReference type="EMBL" id="WEK33418.1"/>
    </source>
</evidence>
<evidence type="ECO:0000256" key="6">
    <source>
        <dbReference type="ARBA" id="ARBA00023136"/>
    </source>
</evidence>
<evidence type="ECO:0000256" key="3">
    <source>
        <dbReference type="ARBA" id="ARBA00022448"/>
    </source>
</evidence>
<accession>A0AAJ5WPM6</accession>
<dbReference type="AlphaFoldDB" id="A0AAJ5WPM6"/>
<dbReference type="InterPro" id="IPR051906">
    <property type="entry name" value="TolC-like"/>
</dbReference>
<dbReference type="GO" id="GO:0015562">
    <property type="term" value="F:efflux transmembrane transporter activity"/>
    <property type="evidence" value="ECO:0007669"/>
    <property type="project" value="InterPro"/>
</dbReference>
<evidence type="ECO:0000256" key="4">
    <source>
        <dbReference type="ARBA" id="ARBA00022452"/>
    </source>
</evidence>
<dbReference type="PANTHER" id="PTHR30026">
    <property type="entry name" value="OUTER MEMBRANE PROTEIN TOLC"/>
    <property type="match status" value="1"/>
</dbReference>